<feature type="region of interest" description="Disordered" evidence="1">
    <location>
        <begin position="124"/>
        <end position="161"/>
    </location>
</feature>
<feature type="compositionally biased region" description="Low complexity" evidence="1">
    <location>
        <begin position="126"/>
        <end position="161"/>
    </location>
</feature>
<keyword evidence="2" id="KW-0732">Signal</keyword>
<proteinExistence type="predicted"/>
<evidence type="ECO:0000313" key="3">
    <source>
        <dbReference type="Proteomes" id="UP000694846"/>
    </source>
</evidence>
<feature type="region of interest" description="Disordered" evidence="1">
    <location>
        <begin position="51"/>
        <end position="106"/>
    </location>
</feature>
<sequence length="161" mass="16516">MTAPRLSVLIVFAVAAVLLQPSLGAVPTHRIARGLGSDFASKFQEYVNRYSSSSPSASSAPTETTSSSQTQTESAATSETAAGTESAASEISPSVVAKEGSSSSGGISTFQNLIPSSFSQYGQYPSHLSNQYNSNQLQNHLNPGQYISGGSTSSPSASQAS</sequence>
<keyword evidence="3" id="KW-1185">Reference proteome</keyword>
<accession>A0A8B8FAW6</accession>
<dbReference type="AlphaFoldDB" id="A0A8B8FAW6"/>
<name>A0A8B8FAW6_9HEMI</name>
<evidence type="ECO:0000256" key="2">
    <source>
        <dbReference type="SAM" id="SignalP"/>
    </source>
</evidence>
<dbReference type="GeneID" id="112681841"/>
<evidence type="ECO:0000256" key="1">
    <source>
        <dbReference type="SAM" id="MobiDB-lite"/>
    </source>
</evidence>
<dbReference type="Proteomes" id="UP000694846">
    <property type="component" value="Unplaced"/>
</dbReference>
<gene>
    <name evidence="4" type="primary">LOC112681841</name>
</gene>
<feature type="chain" id="PRO_5034861714" evidence="2">
    <location>
        <begin position="25"/>
        <end position="161"/>
    </location>
</feature>
<organism evidence="3 4">
    <name type="scientific">Sipha flava</name>
    <name type="common">yellow sugarcane aphid</name>
    <dbReference type="NCBI Taxonomy" id="143950"/>
    <lineage>
        <taxon>Eukaryota</taxon>
        <taxon>Metazoa</taxon>
        <taxon>Ecdysozoa</taxon>
        <taxon>Arthropoda</taxon>
        <taxon>Hexapoda</taxon>
        <taxon>Insecta</taxon>
        <taxon>Pterygota</taxon>
        <taxon>Neoptera</taxon>
        <taxon>Paraneoptera</taxon>
        <taxon>Hemiptera</taxon>
        <taxon>Sternorrhyncha</taxon>
        <taxon>Aphidomorpha</taxon>
        <taxon>Aphidoidea</taxon>
        <taxon>Aphididae</taxon>
        <taxon>Sipha</taxon>
    </lineage>
</organism>
<evidence type="ECO:0000313" key="4">
    <source>
        <dbReference type="RefSeq" id="XP_025407948.1"/>
    </source>
</evidence>
<protein>
    <submittedName>
        <fullName evidence="4">Uncharacterized protein LOC112681841</fullName>
    </submittedName>
</protein>
<dbReference type="OrthoDB" id="10681621at2759"/>
<feature type="compositionally biased region" description="Low complexity" evidence="1">
    <location>
        <begin position="51"/>
        <end position="90"/>
    </location>
</feature>
<reference evidence="4" key="1">
    <citation type="submission" date="2025-08" db="UniProtKB">
        <authorList>
            <consortium name="RefSeq"/>
        </authorList>
    </citation>
    <scope>IDENTIFICATION</scope>
    <source>
        <tissue evidence="4">Whole body</tissue>
    </source>
</reference>
<dbReference type="RefSeq" id="XP_025407948.1">
    <property type="nucleotide sequence ID" value="XM_025552163.1"/>
</dbReference>
<feature type="signal peptide" evidence="2">
    <location>
        <begin position="1"/>
        <end position="24"/>
    </location>
</feature>